<keyword evidence="2" id="KW-1185">Reference proteome</keyword>
<evidence type="ECO:0000313" key="2">
    <source>
        <dbReference type="Proteomes" id="UP000824469"/>
    </source>
</evidence>
<protein>
    <submittedName>
        <fullName evidence="1">Uncharacterized protein</fullName>
    </submittedName>
</protein>
<dbReference type="EMBL" id="JAHRHJ020000002">
    <property type="protein sequence ID" value="KAH9326012.1"/>
    <property type="molecule type" value="Genomic_DNA"/>
</dbReference>
<sequence length="144" mass="16325">LDIPTTTVGLHSSTSIESMRSCQSGWLEENDYATLQSENNGYNLVDNGSVGKPVVLTAYIKNEGRNLYENNLPSFMCMKQPTSCLVINNGDGDYNCEMVSEQSTVEENQKNKVITDNELEKTVFRTYVRGEEKQQKLRSNKKNW</sequence>
<evidence type="ECO:0000313" key="1">
    <source>
        <dbReference type="EMBL" id="KAH9326012.1"/>
    </source>
</evidence>
<dbReference type="Proteomes" id="UP000824469">
    <property type="component" value="Unassembled WGS sequence"/>
</dbReference>
<gene>
    <name evidence="1" type="ORF">KI387_006190</name>
</gene>
<name>A0AA38GPV0_TAXCH</name>
<reference evidence="1 2" key="1">
    <citation type="journal article" date="2021" name="Nat. Plants">
        <title>The Taxus genome provides insights into paclitaxel biosynthesis.</title>
        <authorList>
            <person name="Xiong X."/>
            <person name="Gou J."/>
            <person name="Liao Q."/>
            <person name="Li Y."/>
            <person name="Zhou Q."/>
            <person name="Bi G."/>
            <person name="Li C."/>
            <person name="Du R."/>
            <person name="Wang X."/>
            <person name="Sun T."/>
            <person name="Guo L."/>
            <person name="Liang H."/>
            <person name="Lu P."/>
            <person name="Wu Y."/>
            <person name="Zhang Z."/>
            <person name="Ro D.K."/>
            <person name="Shang Y."/>
            <person name="Huang S."/>
            <person name="Yan J."/>
        </authorList>
    </citation>
    <scope>NUCLEOTIDE SEQUENCE [LARGE SCALE GENOMIC DNA]</scope>
    <source>
        <strain evidence="1">Ta-2019</strain>
    </source>
</reference>
<proteinExistence type="predicted"/>
<accession>A0AA38GPV0</accession>
<comment type="caution">
    <text evidence="1">The sequence shown here is derived from an EMBL/GenBank/DDBJ whole genome shotgun (WGS) entry which is preliminary data.</text>
</comment>
<organism evidence="1 2">
    <name type="scientific">Taxus chinensis</name>
    <name type="common">Chinese yew</name>
    <name type="synonym">Taxus wallichiana var. chinensis</name>
    <dbReference type="NCBI Taxonomy" id="29808"/>
    <lineage>
        <taxon>Eukaryota</taxon>
        <taxon>Viridiplantae</taxon>
        <taxon>Streptophyta</taxon>
        <taxon>Embryophyta</taxon>
        <taxon>Tracheophyta</taxon>
        <taxon>Spermatophyta</taxon>
        <taxon>Pinopsida</taxon>
        <taxon>Pinidae</taxon>
        <taxon>Conifers II</taxon>
        <taxon>Cupressales</taxon>
        <taxon>Taxaceae</taxon>
        <taxon>Taxus</taxon>
    </lineage>
</organism>
<feature type="non-terminal residue" evidence="1">
    <location>
        <position position="1"/>
    </location>
</feature>
<dbReference type="AlphaFoldDB" id="A0AA38GPV0"/>